<keyword evidence="8 11" id="KW-0472">Membrane</keyword>
<dbReference type="Gene3D" id="2.170.130.10">
    <property type="entry name" value="TonB-dependent receptor, plug domain"/>
    <property type="match status" value="1"/>
</dbReference>
<dbReference type="Gene3D" id="2.40.170.20">
    <property type="entry name" value="TonB-dependent receptor, beta-barrel domain"/>
    <property type="match status" value="1"/>
</dbReference>
<dbReference type="CDD" id="cd01347">
    <property type="entry name" value="ligand_gated_channel"/>
    <property type="match status" value="1"/>
</dbReference>
<dbReference type="InterPro" id="IPR012910">
    <property type="entry name" value="Plug_dom"/>
</dbReference>
<name>A0A1Q2M4N2_9GAMM</name>
<dbReference type="AlphaFoldDB" id="A0A1Q2M4N2"/>
<dbReference type="PANTHER" id="PTHR30069">
    <property type="entry name" value="TONB-DEPENDENT OUTER MEMBRANE RECEPTOR"/>
    <property type="match status" value="1"/>
</dbReference>
<sequence length="612" mass="66935">MNKILLSSAILAASSAPVLAQSSDEKEATSIPSLETVIVVSSRQATPLRHVATSVTALDEEQIKARGYSSLYEVLRSVPSVSVSNTGGMGKTTSLQVRGESGFRTLVRIDGIDVSDPTSTQGGAHVEHILSSNLARVELLRGPQGMLYGADAGGVLDISTRKDSGEIEFNAGAEAGSFDSHRYNLSSAGSIGRADFYVSAAKAYTDGFNTSTGDVLLKDDDGYNNGTVHSRVGFNFTEQWRVEAVVRDTNATSEYDRCGFSPQVDDCASEFEQKNQRLSLAHNSDNTQHELAYTQSDLTRSYFTEGVASYQVEGEREQLNLNGNASITGNHGVVYGLERREDTSLDLSRDQWAAYSEYQGSISEQAFVTLGLRHDDNSDFGSHNSFRASAAYVFDEIGDGSLKLKASYGTGFRAPSLSEINYNRNYYPDLPALTPEESRGLDVGAEYFYQDALHLEFVLFDQIVDDEIWFNLADYSYRQGGRSESRGVELISAVTLSEALSLSANYTYTDAETTDDIARPRRPQHMANLGVTYTPMEALSVALNTRTSIDAIDIDGSDMDDYQVVDASLRYQLNNTATIYVRAENLLDEEYVEAAGFNTAERAAYAGVELRY</sequence>
<dbReference type="Pfam" id="PF00593">
    <property type="entry name" value="TonB_dep_Rec_b-barrel"/>
    <property type="match status" value="1"/>
</dbReference>
<evidence type="ECO:0000256" key="1">
    <source>
        <dbReference type="ARBA" id="ARBA00004571"/>
    </source>
</evidence>
<dbReference type="OrthoDB" id="9764669at2"/>
<reference evidence="16" key="1">
    <citation type="submission" date="2017-02" db="EMBL/GenBank/DDBJ databases">
        <title>Genome of Microbulbifer agarilyticus GP101.</title>
        <authorList>
            <person name="Jung J."/>
            <person name="Bae S.S."/>
            <person name="Baek K."/>
        </authorList>
    </citation>
    <scope>NUCLEOTIDE SEQUENCE [LARGE SCALE GENOMIC DNA]</scope>
    <source>
        <strain evidence="16">GP101</strain>
    </source>
</reference>
<keyword evidence="5 11" id="KW-0812">Transmembrane</keyword>
<dbReference type="GO" id="GO:0015344">
    <property type="term" value="F:siderophore uptake transmembrane transporter activity"/>
    <property type="evidence" value="ECO:0007669"/>
    <property type="project" value="TreeGrafter"/>
</dbReference>
<protein>
    <submittedName>
        <fullName evidence="16">TonB-dependent receptor</fullName>
    </submittedName>
</protein>
<dbReference type="SUPFAM" id="SSF56935">
    <property type="entry name" value="Porins"/>
    <property type="match status" value="1"/>
</dbReference>
<dbReference type="KEGG" id="maga:Mag101_08515"/>
<evidence type="ECO:0000256" key="4">
    <source>
        <dbReference type="ARBA" id="ARBA00022452"/>
    </source>
</evidence>
<evidence type="ECO:0000256" key="13">
    <source>
        <dbReference type="SAM" id="SignalP"/>
    </source>
</evidence>
<keyword evidence="4 11" id="KW-1134">Transmembrane beta strand</keyword>
<evidence type="ECO:0000313" key="17">
    <source>
        <dbReference type="Proteomes" id="UP000188219"/>
    </source>
</evidence>
<keyword evidence="3 11" id="KW-0813">Transport</keyword>
<evidence type="ECO:0000259" key="14">
    <source>
        <dbReference type="Pfam" id="PF00593"/>
    </source>
</evidence>
<comment type="similarity">
    <text evidence="2">Belongs to the TonB-dependent receptor family. Hemoglobin/haptoglobin binding protein subfamily.</text>
</comment>
<organism evidence="16 17">
    <name type="scientific">Microbulbifer agarilyticus</name>
    <dbReference type="NCBI Taxonomy" id="260552"/>
    <lineage>
        <taxon>Bacteria</taxon>
        <taxon>Pseudomonadati</taxon>
        <taxon>Pseudomonadota</taxon>
        <taxon>Gammaproteobacteria</taxon>
        <taxon>Cellvibrionales</taxon>
        <taxon>Microbulbiferaceae</taxon>
        <taxon>Microbulbifer</taxon>
    </lineage>
</organism>
<evidence type="ECO:0000256" key="9">
    <source>
        <dbReference type="ARBA" id="ARBA00023170"/>
    </source>
</evidence>
<keyword evidence="7 12" id="KW-0798">TonB box</keyword>
<feature type="chain" id="PRO_5013043583" evidence="13">
    <location>
        <begin position="21"/>
        <end position="612"/>
    </location>
</feature>
<keyword evidence="10 11" id="KW-0998">Cell outer membrane</keyword>
<dbReference type="InterPro" id="IPR039426">
    <property type="entry name" value="TonB-dep_rcpt-like"/>
</dbReference>
<comment type="subcellular location">
    <subcellularLocation>
        <location evidence="1 11">Cell outer membrane</location>
        <topology evidence="1 11">Multi-pass membrane protein</topology>
    </subcellularLocation>
</comment>
<dbReference type="InterPro" id="IPR000531">
    <property type="entry name" value="Beta-barrel_TonB"/>
</dbReference>
<dbReference type="EMBL" id="CP019650">
    <property type="protein sequence ID" value="AQQ67674.1"/>
    <property type="molecule type" value="Genomic_DNA"/>
</dbReference>
<accession>A0A1Q2M4N2</accession>
<dbReference type="InterPro" id="IPR037066">
    <property type="entry name" value="Plug_dom_sf"/>
</dbReference>
<evidence type="ECO:0000256" key="11">
    <source>
        <dbReference type="PROSITE-ProRule" id="PRU01360"/>
    </source>
</evidence>
<evidence type="ECO:0000256" key="2">
    <source>
        <dbReference type="ARBA" id="ARBA00008143"/>
    </source>
</evidence>
<evidence type="ECO:0000259" key="15">
    <source>
        <dbReference type="Pfam" id="PF07715"/>
    </source>
</evidence>
<keyword evidence="9 16" id="KW-0675">Receptor</keyword>
<keyword evidence="6 13" id="KW-0732">Signal</keyword>
<evidence type="ECO:0000256" key="5">
    <source>
        <dbReference type="ARBA" id="ARBA00022692"/>
    </source>
</evidence>
<dbReference type="RefSeq" id="WP_077403463.1">
    <property type="nucleotide sequence ID" value="NZ_CP019650.1"/>
</dbReference>
<dbReference type="GO" id="GO:0044718">
    <property type="term" value="P:siderophore transmembrane transport"/>
    <property type="evidence" value="ECO:0007669"/>
    <property type="project" value="TreeGrafter"/>
</dbReference>
<evidence type="ECO:0000256" key="8">
    <source>
        <dbReference type="ARBA" id="ARBA00023136"/>
    </source>
</evidence>
<evidence type="ECO:0000256" key="3">
    <source>
        <dbReference type="ARBA" id="ARBA00022448"/>
    </source>
</evidence>
<keyword evidence="17" id="KW-1185">Reference proteome</keyword>
<evidence type="ECO:0000256" key="6">
    <source>
        <dbReference type="ARBA" id="ARBA00022729"/>
    </source>
</evidence>
<evidence type="ECO:0000256" key="7">
    <source>
        <dbReference type="ARBA" id="ARBA00023077"/>
    </source>
</evidence>
<dbReference type="Proteomes" id="UP000188219">
    <property type="component" value="Chromosome"/>
</dbReference>
<evidence type="ECO:0000313" key="16">
    <source>
        <dbReference type="EMBL" id="AQQ67674.1"/>
    </source>
</evidence>
<feature type="signal peptide" evidence="13">
    <location>
        <begin position="1"/>
        <end position="20"/>
    </location>
</feature>
<evidence type="ECO:0000256" key="10">
    <source>
        <dbReference type="ARBA" id="ARBA00023237"/>
    </source>
</evidence>
<feature type="domain" description="TonB-dependent receptor plug" evidence="15">
    <location>
        <begin position="48"/>
        <end position="154"/>
    </location>
</feature>
<evidence type="ECO:0000256" key="12">
    <source>
        <dbReference type="RuleBase" id="RU003357"/>
    </source>
</evidence>
<dbReference type="Pfam" id="PF07715">
    <property type="entry name" value="Plug"/>
    <property type="match status" value="1"/>
</dbReference>
<dbReference type="InterPro" id="IPR036942">
    <property type="entry name" value="Beta-barrel_TonB_sf"/>
</dbReference>
<dbReference type="STRING" id="260552.Mag101_08515"/>
<gene>
    <name evidence="16" type="ORF">Mag101_08515</name>
</gene>
<proteinExistence type="inferred from homology"/>
<dbReference type="PANTHER" id="PTHR30069:SF29">
    <property type="entry name" value="HEMOGLOBIN AND HEMOGLOBIN-HAPTOGLOBIN-BINDING PROTEIN 1-RELATED"/>
    <property type="match status" value="1"/>
</dbReference>
<feature type="domain" description="TonB-dependent receptor-like beta-barrel" evidence="14">
    <location>
        <begin position="205"/>
        <end position="586"/>
    </location>
</feature>
<dbReference type="PROSITE" id="PS52016">
    <property type="entry name" value="TONB_DEPENDENT_REC_3"/>
    <property type="match status" value="1"/>
</dbReference>
<dbReference type="GO" id="GO:0009279">
    <property type="term" value="C:cell outer membrane"/>
    <property type="evidence" value="ECO:0007669"/>
    <property type="project" value="UniProtKB-SubCell"/>
</dbReference>